<reference evidence="1 2" key="1">
    <citation type="journal article" date="2019" name="Int. J. Syst. Evol. Microbiol.">
        <title>The Global Catalogue of Microorganisms (GCM) 10K type strain sequencing project: providing services to taxonomists for standard genome sequencing and annotation.</title>
        <authorList>
            <consortium name="The Broad Institute Genomics Platform"/>
            <consortium name="The Broad Institute Genome Sequencing Center for Infectious Disease"/>
            <person name="Wu L."/>
            <person name="Ma J."/>
        </authorList>
    </citation>
    <scope>NUCLEOTIDE SEQUENCE [LARGE SCALE GENOMIC DNA]</scope>
    <source>
        <strain evidence="1 2">CGMCC 1.15824</strain>
    </source>
</reference>
<dbReference type="CDD" id="cd07812">
    <property type="entry name" value="SRPBCC"/>
    <property type="match status" value="1"/>
</dbReference>
<accession>A0ABD5QBP1</accession>
<dbReference type="AlphaFoldDB" id="A0ABD5QBP1"/>
<dbReference type="EMBL" id="JBHSJG010000004">
    <property type="protein sequence ID" value="MFC4986422.1"/>
    <property type="molecule type" value="Genomic_DNA"/>
</dbReference>
<dbReference type="InterPro" id="IPR019587">
    <property type="entry name" value="Polyketide_cyclase/dehydratase"/>
</dbReference>
<organism evidence="1 2">
    <name type="scientific">Saliphagus infecundisoli</name>
    <dbReference type="NCBI Taxonomy" id="1849069"/>
    <lineage>
        <taxon>Archaea</taxon>
        <taxon>Methanobacteriati</taxon>
        <taxon>Methanobacteriota</taxon>
        <taxon>Stenosarchaea group</taxon>
        <taxon>Halobacteria</taxon>
        <taxon>Halobacteriales</taxon>
        <taxon>Natrialbaceae</taxon>
        <taxon>Saliphagus</taxon>
    </lineage>
</organism>
<sequence length="174" mass="19803">MDRIVLSTVVYRSPEEVFPYLESFSRYPRYSEHLESVDQRGDGGAGTEYDLRLSWRKFGYTAHSEVTEIDEPETLSWRLTEDVDARGEWRVEPAPEAAPEGEETASRVYFEAIYDPHSADGDAISLPTFISLDWLVSKIQPRLLGEAKEVVARLVADIEGERREVDLAVHESPQ</sequence>
<dbReference type="InterPro" id="IPR023393">
    <property type="entry name" value="START-like_dom_sf"/>
</dbReference>
<evidence type="ECO:0000313" key="2">
    <source>
        <dbReference type="Proteomes" id="UP001595925"/>
    </source>
</evidence>
<gene>
    <name evidence="1" type="ORF">ACFPFO_01250</name>
</gene>
<dbReference type="RefSeq" id="WP_224828928.1">
    <property type="nucleotide sequence ID" value="NZ_JAIVEF010000012.1"/>
</dbReference>
<comment type="caution">
    <text evidence="1">The sequence shown here is derived from an EMBL/GenBank/DDBJ whole genome shotgun (WGS) entry which is preliminary data.</text>
</comment>
<name>A0ABD5QBP1_9EURY</name>
<evidence type="ECO:0000313" key="1">
    <source>
        <dbReference type="EMBL" id="MFC4986422.1"/>
    </source>
</evidence>
<dbReference type="Proteomes" id="UP001595925">
    <property type="component" value="Unassembled WGS sequence"/>
</dbReference>
<proteinExistence type="predicted"/>
<dbReference type="Gene3D" id="3.30.530.20">
    <property type="match status" value="1"/>
</dbReference>
<protein>
    <submittedName>
        <fullName evidence="1">SRPBCC family protein</fullName>
    </submittedName>
</protein>
<dbReference type="Pfam" id="PF10604">
    <property type="entry name" value="Polyketide_cyc2"/>
    <property type="match status" value="1"/>
</dbReference>
<dbReference type="SUPFAM" id="SSF55961">
    <property type="entry name" value="Bet v1-like"/>
    <property type="match status" value="1"/>
</dbReference>
<keyword evidence="2" id="KW-1185">Reference proteome</keyword>